<accession>A0AAV9WT78</accession>
<keyword evidence="3" id="KW-1185">Reference proteome</keyword>
<dbReference type="Gene3D" id="1.25.40.10">
    <property type="entry name" value="Tetratricopeptide repeat domain"/>
    <property type="match status" value="2"/>
</dbReference>
<dbReference type="InterPro" id="IPR024983">
    <property type="entry name" value="CHAT_dom"/>
</dbReference>
<dbReference type="SUPFAM" id="SSF48452">
    <property type="entry name" value="TPR-like"/>
    <property type="match status" value="1"/>
</dbReference>
<sequence length="965" mass="107919">MALIMTPQANHNLSMALETQFKQTGSIKHLNRAVKGARMVAQSVPQGHPERPKYLDHFARLLRIRCERTHSMNDLNGAIEAARFAIQASLSNDPRKFIRLSCLGGLLGTRFNLAGSMDDLNQSLEIAQTVINIAPLDHPDRDLFLSNLATCLSERFGLTGSLDDLNRTIEAAQQVVDTTAWDNPNRALYLYNLSAHLGARCDHSGSLDDINRAVEITRILINMTTRDDQKRAMHLDCLGCQLGRRFLLVGSIEDLNQAIEAGDMAVKITPQDHPKRAQYMSNLAGNITTRFLRTGHTNDAEVDRAIKFQSMSTDLVHQDTADRAIHLTKLANHLGTLFDRTGSISDLDRAIEVAGRSVDIIAQDSRHRATCLGNLAVLLYKRYMQTKSVDDLDRILFASKDGWHCEASPPSERIKHAEQVANILVVRSPPEWEEASCFMEKAIKLLPIASSRMLKHGDKQLMLANFSGLASKAAVFSLNSGKDAYNVLRLLELGLGVIANLLMEMRGDISELRERHPDLADEFVSLRDTLDLPVDTKANDALSSDSQPEIRYKLDKTFNKLLATIRAQPGFDNFLLPPTETEIKDAAIFGPIVTINVSKYRCDAFLVKNDGIRLLELPGLTLEDIEKHVRNLRMSPGPHPDASFPRCFPVTDTLEWLWDVVCHPVLDALGFKESIKDDRWPRVWWIPTGLLSQLPLHAAGYHKEGSTETVIDRVMSSYASSIKALVYGRRYQVRDSAEPGTEDDALVVVPMKHTLGLPGNQILPFVEAEAEMLTGLCPSLRLKSVTPALRKDDVLRHLGTRSCRMFHFAGHGSSHPTDPSQSFLLLEDWETNPLTVGDIRDCKFQENPPFLCYLSACLTGVSEAEKLADEGINLISAFQVAGFRHVIGTLWEVSDKHCVDVARVFYETIRDEGIADETVCRALHRAVRALRDTEIEEVFKKRNGKLLRVKEHLDVRWAPYIHFGV</sequence>
<dbReference type="InterPro" id="IPR011990">
    <property type="entry name" value="TPR-like_helical_dom_sf"/>
</dbReference>
<evidence type="ECO:0000313" key="2">
    <source>
        <dbReference type="EMBL" id="KAK6524179.1"/>
    </source>
</evidence>
<evidence type="ECO:0000259" key="1">
    <source>
        <dbReference type="Pfam" id="PF12770"/>
    </source>
</evidence>
<dbReference type="Pfam" id="PF12770">
    <property type="entry name" value="CHAT"/>
    <property type="match status" value="1"/>
</dbReference>
<comment type="caution">
    <text evidence="2">The sequence shown here is derived from an EMBL/GenBank/DDBJ whole genome shotgun (WGS) entry which is preliminary data.</text>
</comment>
<name>A0AAV9WT78_9PEZI</name>
<dbReference type="Proteomes" id="UP001365542">
    <property type="component" value="Unassembled WGS sequence"/>
</dbReference>
<dbReference type="PANTHER" id="PTHR19959:SF119">
    <property type="entry name" value="FUNGAL LIPASE-LIKE DOMAIN-CONTAINING PROTEIN"/>
    <property type="match status" value="1"/>
</dbReference>
<evidence type="ECO:0000313" key="3">
    <source>
        <dbReference type="Proteomes" id="UP001365542"/>
    </source>
</evidence>
<dbReference type="AlphaFoldDB" id="A0AAV9WT78"/>
<feature type="domain" description="CHAT" evidence="1">
    <location>
        <begin position="652"/>
        <end position="964"/>
    </location>
</feature>
<organism evidence="2 3">
    <name type="scientific">Orbilia ellipsospora</name>
    <dbReference type="NCBI Taxonomy" id="2528407"/>
    <lineage>
        <taxon>Eukaryota</taxon>
        <taxon>Fungi</taxon>
        <taxon>Dikarya</taxon>
        <taxon>Ascomycota</taxon>
        <taxon>Pezizomycotina</taxon>
        <taxon>Orbiliomycetes</taxon>
        <taxon>Orbiliales</taxon>
        <taxon>Orbiliaceae</taxon>
        <taxon>Orbilia</taxon>
    </lineage>
</organism>
<dbReference type="EMBL" id="JAVHJO010000018">
    <property type="protein sequence ID" value="KAK6524179.1"/>
    <property type="molecule type" value="Genomic_DNA"/>
</dbReference>
<protein>
    <recommendedName>
        <fullName evidence="1">CHAT domain-containing protein</fullName>
    </recommendedName>
</protein>
<dbReference type="PANTHER" id="PTHR19959">
    <property type="entry name" value="KINESIN LIGHT CHAIN"/>
    <property type="match status" value="1"/>
</dbReference>
<reference evidence="2 3" key="1">
    <citation type="submission" date="2019-10" db="EMBL/GenBank/DDBJ databases">
        <authorList>
            <person name="Palmer J.M."/>
        </authorList>
    </citation>
    <scope>NUCLEOTIDE SEQUENCE [LARGE SCALE GENOMIC DNA]</scope>
    <source>
        <strain evidence="2 3">TWF694</strain>
    </source>
</reference>
<gene>
    <name evidence="2" type="ORF">TWF694_005839</name>
</gene>
<proteinExistence type="predicted"/>